<feature type="compositionally biased region" description="Low complexity" evidence="1">
    <location>
        <begin position="48"/>
        <end position="60"/>
    </location>
</feature>
<feature type="compositionally biased region" description="Low complexity" evidence="1">
    <location>
        <begin position="92"/>
        <end position="107"/>
    </location>
</feature>
<reference evidence="4" key="1">
    <citation type="journal article" date="2021" name="PeerJ">
        <title>Extensive microbial diversity within the chicken gut microbiome revealed by metagenomics and culture.</title>
        <authorList>
            <person name="Gilroy R."/>
            <person name="Ravi A."/>
            <person name="Getino M."/>
            <person name="Pursley I."/>
            <person name="Horton D.L."/>
            <person name="Alikhan N.F."/>
            <person name="Baker D."/>
            <person name="Gharbi K."/>
            <person name="Hall N."/>
            <person name="Watson M."/>
            <person name="Adriaenssens E.M."/>
            <person name="Foster-Nyarko E."/>
            <person name="Jarju S."/>
            <person name="Secka A."/>
            <person name="Antonio M."/>
            <person name="Oren A."/>
            <person name="Chaudhuri R.R."/>
            <person name="La Ragione R."/>
            <person name="Hildebrand F."/>
            <person name="Pallen M.J."/>
        </authorList>
    </citation>
    <scope>NUCLEOTIDE SEQUENCE</scope>
    <source>
        <strain evidence="4">ChiGjej3B3-7470</strain>
    </source>
</reference>
<feature type="domain" description="DUF3566" evidence="3">
    <location>
        <begin position="141"/>
        <end position="258"/>
    </location>
</feature>
<keyword evidence="2" id="KW-1133">Transmembrane helix</keyword>
<feature type="region of interest" description="Disordered" evidence="1">
    <location>
        <begin position="1"/>
        <end position="107"/>
    </location>
</feature>
<evidence type="ECO:0000259" key="3">
    <source>
        <dbReference type="Pfam" id="PF12089"/>
    </source>
</evidence>
<dbReference type="AlphaFoldDB" id="A0A921JQX0"/>
<organism evidence="4 5">
    <name type="scientific">Tessaracoccus flavescens</name>
    <dbReference type="NCBI Taxonomy" id="399497"/>
    <lineage>
        <taxon>Bacteria</taxon>
        <taxon>Bacillati</taxon>
        <taxon>Actinomycetota</taxon>
        <taxon>Actinomycetes</taxon>
        <taxon>Propionibacteriales</taxon>
        <taxon>Propionibacteriaceae</taxon>
        <taxon>Tessaracoccus</taxon>
    </lineage>
</organism>
<protein>
    <submittedName>
        <fullName evidence="4">DUF3566 domain-containing protein</fullName>
    </submittedName>
</protein>
<feature type="compositionally biased region" description="Basic and acidic residues" evidence="1">
    <location>
        <begin position="62"/>
        <end position="74"/>
    </location>
</feature>
<keyword evidence="2" id="KW-0472">Membrane</keyword>
<evidence type="ECO:0000256" key="2">
    <source>
        <dbReference type="SAM" id="Phobius"/>
    </source>
</evidence>
<evidence type="ECO:0000313" key="4">
    <source>
        <dbReference type="EMBL" id="HJE51442.1"/>
    </source>
</evidence>
<dbReference type="EMBL" id="DYZF01000139">
    <property type="protein sequence ID" value="HJE51442.1"/>
    <property type="molecule type" value="Genomic_DNA"/>
</dbReference>
<gene>
    <name evidence="4" type="ORF">K8V15_05615</name>
</gene>
<dbReference type="Pfam" id="PF12089">
    <property type="entry name" value="DUF3566"/>
    <property type="match status" value="1"/>
</dbReference>
<dbReference type="Proteomes" id="UP000712713">
    <property type="component" value="Unassembled WGS sequence"/>
</dbReference>
<proteinExistence type="predicted"/>
<evidence type="ECO:0000256" key="1">
    <source>
        <dbReference type="SAM" id="MobiDB-lite"/>
    </source>
</evidence>
<comment type="caution">
    <text evidence="4">The sequence shown here is derived from an EMBL/GenBank/DDBJ whole genome shotgun (WGS) entry which is preliminary data.</text>
</comment>
<feature type="compositionally biased region" description="Basic and acidic residues" evidence="1">
    <location>
        <begin position="21"/>
        <end position="38"/>
    </location>
</feature>
<feature type="transmembrane region" description="Helical" evidence="2">
    <location>
        <begin position="159"/>
        <end position="181"/>
    </location>
</feature>
<dbReference type="InterPro" id="IPR021949">
    <property type="entry name" value="DUF3566_TM"/>
</dbReference>
<keyword evidence="2" id="KW-0812">Transmembrane</keyword>
<reference evidence="4" key="2">
    <citation type="submission" date="2021-09" db="EMBL/GenBank/DDBJ databases">
        <authorList>
            <person name="Gilroy R."/>
        </authorList>
    </citation>
    <scope>NUCLEOTIDE SEQUENCE</scope>
    <source>
        <strain evidence="4">ChiGjej3B3-7470</strain>
    </source>
</reference>
<name>A0A921JQX0_9ACTN</name>
<accession>A0A921JQX0</accession>
<sequence length="259" mass="27267">MSEDSPRWPGTQGGPGLDFSPYRKPEPEGDAAEVKAEDESAAEQTVIASPATPASPASPSEARTRSDAHSRAADTARAWASTPVGGTPVVPARAAGVSESAGESATAPGLKTEIIDVTANKEGDGDAVVTPAKRRAARRTRKARLRLSRIDPWSVMKTTFLFAIAIGVMMCAIVFVLWSVLAGSGALESANQLINQVVGDANNQFDITTYLDIRRVMGFTMMIAFVDVLILTAVATLFAFLYNLSAVVLGGLEVTLAED</sequence>
<feature type="transmembrane region" description="Helical" evidence="2">
    <location>
        <begin position="219"/>
        <end position="242"/>
    </location>
</feature>
<evidence type="ECO:0000313" key="5">
    <source>
        <dbReference type="Proteomes" id="UP000712713"/>
    </source>
</evidence>